<proteinExistence type="predicted"/>
<organism evidence="1 2">
    <name type="scientific">Mycobacterium paraffinicum</name>
    <dbReference type="NCBI Taxonomy" id="53378"/>
    <lineage>
        <taxon>Bacteria</taxon>
        <taxon>Bacillati</taxon>
        <taxon>Actinomycetota</taxon>
        <taxon>Actinomycetes</taxon>
        <taxon>Mycobacteriales</taxon>
        <taxon>Mycobacteriaceae</taxon>
        <taxon>Mycobacterium</taxon>
    </lineage>
</organism>
<dbReference type="AlphaFoldDB" id="A0A1Q4HE61"/>
<evidence type="ECO:0000313" key="2">
    <source>
        <dbReference type="Proteomes" id="UP000186438"/>
    </source>
</evidence>
<sequence>MIAPAFGGRSIFETGRRQARTMTEFGCTAASLSVLSVKNQLAKPVGVVTVHDSDPIPLWSDSLT</sequence>
<reference evidence="1 2" key="1">
    <citation type="submission" date="2016-11" db="EMBL/GenBank/DDBJ databases">
        <title>Genome sequences of unsequenced Mycobacteria.</title>
        <authorList>
            <person name="Greninger A.L."/>
            <person name="Fang F."/>
            <person name="Jerome K.R."/>
        </authorList>
    </citation>
    <scope>NUCLEOTIDE SEQUENCE [LARGE SCALE GENOMIC DNA]</scope>
    <source>
        <strain evidence="1 2">M11</strain>
    </source>
</reference>
<protein>
    <submittedName>
        <fullName evidence="1">Uncharacterized protein</fullName>
    </submittedName>
</protein>
<dbReference type="Proteomes" id="UP000186438">
    <property type="component" value="Unassembled WGS sequence"/>
</dbReference>
<name>A0A1Q4HE61_9MYCO</name>
<dbReference type="EMBL" id="MPNT01000045">
    <property type="protein sequence ID" value="OJZ65816.1"/>
    <property type="molecule type" value="Genomic_DNA"/>
</dbReference>
<accession>A0A1Q4HE61</accession>
<gene>
    <name evidence="1" type="ORF">BRW65_27760</name>
</gene>
<comment type="caution">
    <text evidence="1">The sequence shown here is derived from an EMBL/GenBank/DDBJ whole genome shotgun (WGS) entry which is preliminary data.</text>
</comment>
<keyword evidence="2" id="KW-1185">Reference proteome</keyword>
<evidence type="ECO:0000313" key="1">
    <source>
        <dbReference type="EMBL" id="OJZ65816.1"/>
    </source>
</evidence>